<evidence type="ECO:0000313" key="2">
    <source>
        <dbReference type="Proteomes" id="UP000785679"/>
    </source>
</evidence>
<sequence>MKHSNSEATQKGLYRLCWKWNMKKDLSSQGNSTFRYAEEVCKKVNDKQKQERQNERLQDTQRESKRWIGEEVKIL</sequence>
<name>A0A8J8NYR6_HALGN</name>
<dbReference type="Proteomes" id="UP000785679">
    <property type="component" value="Unassembled WGS sequence"/>
</dbReference>
<proteinExistence type="predicted"/>
<dbReference type="AlphaFoldDB" id="A0A8J8NYR6"/>
<protein>
    <submittedName>
        <fullName evidence="1">Uncharacterized protein</fullName>
    </submittedName>
</protein>
<comment type="caution">
    <text evidence="1">The sequence shown here is derived from an EMBL/GenBank/DDBJ whole genome shotgun (WGS) entry which is preliminary data.</text>
</comment>
<accession>A0A8J8NYR6</accession>
<keyword evidence="2" id="KW-1185">Reference proteome</keyword>
<dbReference type="EMBL" id="RRYP01003527">
    <property type="protein sequence ID" value="TNV83728.1"/>
    <property type="molecule type" value="Genomic_DNA"/>
</dbReference>
<gene>
    <name evidence="1" type="ORF">FGO68_gene4111</name>
</gene>
<organism evidence="1 2">
    <name type="scientific">Halteria grandinella</name>
    <dbReference type="NCBI Taxonomy" id="5974"/>
    <lineage>
        <taxon>Eukaryota</taxon>
        <taxon>Sar</taxon>
        <taxon>Alveolata</taxon>
        <taxon>Ciliophora</taxon>
        <taxon>Intramacronucleata</taxon>
        <taxon>Spirotrichea</taxon>
        <taxon>Stichotrichia</taxon>
        <taxon>Sporadotrichida</taxon>
        <taxon>Halteriidae</taxon>
        <taxon>Halteria</taxon>
    </lineage>
</organism>
<reference evidence="1" key="1">
    <citation type="submission" date="2019-06" db="EMBL/GenBank/DDBJ databases">
        <authorList>
            <person name="Zheng W."/>
        </authorList>
    </citation>
    <scope>NUCLEOTIDE SEQUENCE</scope>
    <source>
        <strain evidence="1">QDHG01</strain>
    </source>
</reference>
<evidence type="ECO:0000313" key="1">
    <source>
        <dbReference type="EMBL" id="TNV83728.1"/>
    </source>
</evidence>